<keyword evidence="5" id="KW-0732">Signal</keyword>
<dbReference type="Gene3D" id="3.90.1720.10">
    <property type="entry name" value="endopeptidase domain like (from Nostoc punctiforme)"/>
    <property type="match status" value="1"/>
</dbReference>
<dbReference type="Gene3D" id="2.30.30.40">
    <property type="entry name" value="SH3 Domains"/>
    <property type="match status" value="2"/>
</dbReference>
<organism evidence="8 9">
    <name type="scientific">Paenibacillus tritici</name>
    <dbReference type="NCBI Taxonomy" id="1873425"/>
    <lineage>
        <taxon>Bacteria</taxon>
        <taxon>Bacillati</taxon>
        <taxon>Bacillota</taxon>
        <taxon>Bacilli</taxon>
        <taxon>Bacillales</taxon>
        <taxon>Paenibacillaceae</taxon>
        <taxon>Paenibacillus</taxon>
    </lineage>
</organism>
<dbReference type="InterPro" id="IPR051202">
    <property type="entry name" value="Peptidase_C40"/>
</dbReference>
<feature type="chain" id="PRO_5046011261" evidence="5">
    <location>
        <begin position="33"/>
        <end position="366"/>
    </location>
</feature>
<dbReference type="Proteomes" id="UP000711047">
    <property type="component" value="Unassembled WGS sequence"/>
</dbReference>
<keyword evidence="3" id="KW-0378">Hydrolase</keyword>
<evidence type="ECO:0000313" key="9">
    <source>
        <dbReference type="Proteomes" id="UP000711047"/>
    </source>
</evidence>
<gene>
    <name evidence="8" type="ORF">HQN87_27250</name>
</gene>
<dbReference type="PANTHER" id="PTHR47053:SF1">
    <property type="entry name" value="MUREIN DD-ENDOPEPTIDASE MEPH-RELATED"/>
    <property type="match status" value="1"/>
</dbReference>
<feature type="domain" description="SH3b" evidence="6">
    <location>
        <begin position="42"/>
        <end position="109"/>
    </location>
</feature>
<reference evidence="8 9" key="1">
    <citation type="submission" date="2020-05" db="EMBL/GenBank/DDBJ databases">
        <title>Paenibacillus glebae, sp. nov., Paenibacillus humi sp. nov., Paenibacillus pedi sp. nov., Paenibacillus terrestris sp. nov. and Paenibacillus terricola sp. nov., isolated from a forest top soil sample.</title>
        <authorList>
            <person name="Qi S."/>
            <person name="Carlier A."/>
            <person name="Cnockaert M."/>
            <person name="Vandamme P."/>
        </authorList>
    </citation>
    <scope>NUCLEOTIDE SEQUENCE [LARGE SCALE GENOMIC DNA]</scope>
    <source>
        <strain evidence="8 9">LMG 29502</strain>
    </source>
</reference>
<feature type="domain" description="NlpC/P60" evidence="7">
    <location>
        <begin position="221"/>
        <end position="365"/>
    </location>
</feature>
<comment type="similarity">
    <text evidence="1">Belongs to the peptidase C40 family.</text>
</comment>
<dbReference type="SMART" id="SM00287">
    <property type="entry name" value="SH3b"/>
    <property type="match status" value="2"/>
</dbReference>
<dbReference type="Pfam" id="PF00877">
    <property type="entry name" value="NLPC_P60"/>
    <property type="match status" value="1"/>
</dbReference>
<evidence type="ECO:0000259" key="7">
    <source>
        <dbReference type="PROSITE" id="PS51935"/>
    </source>
</evidence>
<sequence>MIVSPKKFTASLWVSASLALSLGAFSPEQALAASDSSITSLAASAGQTGIIQTSVRLRTDPSTDGKVLKYLSKGDQVVILEAAGSYWYKVRTAEGITGYTSSGDSYIRVVTASAPASQTAVIQATVRLRETPSSNGTIMGYLYKNDQITILEATNSYWYKIRTAAGLVGYTSSDKQYIAAAGISTPAPVPVPVPTPAPVPTPTPVPTLAPVPVPTAGGDQTAAIERVISAGMGYLGTPYEFGSSRNDTRTFDCSDFIRQIFMDAANLKLPADSRQQGDWVKQNNTAVTDIAGLKRGDLMFFMDYKGSSSSAYAGIDKSAARITHVAMYLGDGQLLHTYSVSSGGVRVDKLSASWMNRFLYGGSVIR</sequence>
<dbReference type="EMBL" id="JABMKX010000020">
    <property type="protein sequence ID" value="NQX49026.1"/>
    <property type="molecule type" value="Genomic_DNA"/>
</dbReference>
<proteinExistence type="inferred from homology"/>
<keyword evidence="4" id="KW-0788">Thiol protease</keyword>
<dbReference type="PROSITE" id="PS51935">
    <property type="entry name" value="NLPC_P60"/>
    <property type="match status" value="1"/>
</dbReference>
<dbReference type="RefSeq" id="WP_173139735.1">
    <property type="nucleotide sequence ID" value="NZ_JABMKX010000020.1"/>
</dbReference>
<accession>A0ABX2DZU6</accession>
<dbReference type="InterPro" id="IPR003646">
    <property type="entry name" value="SH3-like_bac-type"/>
</dbReference>
<dbReference type="PANTHER" id="PTHR47053">
    <property type="entry name" value="MUREIN DD-ENDOPEPTIDASE MEPH-RELATED"/>
    <property type="match status" value="1"/>
</dbReference>
<evidence type="ECO:0000256" key="4">
    <source>
        <dbReference type="ARBA" id="ARBA00022807"/>
    </source>
</evidence>
<comment type="caution">
    <text evidence="8">The sequence shown here is derived from an EMBL/GenBank/DDBJ whole genome shotgun (WGS) entry which is preliminary data.</text>
</comment>
<keyword evidence="9" id="KW-1185">Reference proteome</keyword>
<dbReference type="InterPro" id="IPR038765">
    <property type="entry name" value="Papain-like_cys_pep_sf"/>
</dbReference>
<dbReference type="InterPro" id="IPR000064">
    <property type="entry name" value="NLP_P60_dom"/>
</dbReference>
<evidence type="ECO:0000256" key="1">
    <source>
        <dbReference type="ARBA" id="ARBA00007074"/>
    </source>
</evidence>
<dbReference type="Pfam" id="PF08239">
    <property type="entry name" value="SH3_3"/>
    <property type="match status" value="2"/>
</dbReference>
<keyword evidence="2" id="KW-0645">Protease</keyword>
<evidence type="ECO:0000256" key="2">
    <source>
        <dbReference type="ARBA" id="ARBA00022670"/>
    </source>
</evidence>
<dbReference type="SUPFAM" id="SSF54001">
    <property type="entry name" value="Cysteine proteinases"/>
    <property type="match status" value="1"/>
</dbReference>
<evidence type="ECO:0000256" key="3">
    <source>
        <dbReference type="ARBA" id="ARBA00022801"/>
    </source>
</evidence>
<evidence type="ECO:0000256" key="5">
    <source>
        <dbReference type="SAM" id="SignalP"/>
    </source>
</evidence>
<dbReference type="PROSITE" id="PS51781">
    <property type="entry name" value="SH3B"/>
    <property type="match status" value="1"/>
</dbReference>
<evidence type="ECO:0000313" key="8">
    <source>
        <dbReference type="EMBL" id="NQX49026.1"/>
    </source>
</evidence>
<evidence type="ECO:0000259" key="6">
    <source>
        <dbReference type="PROSITE" id="PS51781"/>
    </source>
</evidence>
<name>A0ABX2DZU6_9BACL</name>
<feature type="signal peptide" evidence="5">
    <location>
        <begin position="1"/>
        <end position="32"/>
    </location>
</feature>
<protein>
    <submittedName>
        <fullName evidence="8">SH3 domain-containing protein</fullName>
    </submittedName>
</protein>